<protein>
    <recommendedName>
        <fullName evidence="4">LysM domain-containing protein</fullName>
    </recommendedName>
</protein>
<dbReference type="PANTHER" id="PTHR34997">
    <property type="entry name" value="AM15"/>
    <property type="match status" value="1"/>
</dbReference>
<proteinExistence type="predicted"/>
<evidence type="ECO:0000313" key="6">
    <source>
        <dbReference type="Proteomes" id="UP001218218"/>
    </source>
</evidence>
<feature type="domain" description="LysM" evidence="4">
    <location>
        <begin position="572"/>
        <end position="618"/>
    </location>
</feature>
<dbReference type="GO" id="GO:0008061">
    <property type="term" value="F:chitin binding"/>
    <property type="evidence" value="ECO:0007669"/>
    <property type="project" value="UniProtKB-KW"/>
</dbReference>
<evidence type="ECO:0000256" key="1">
    <source>
        <dbReference type="ARBA" id="ARBA00022669"/>
    </source>
</evidence>
<dbReference type="Gene3D" id="3.10.350.10">
    <property type="entry name" value="LysM domain"/>
    <property type="match status" value="8"/>
</dbReference>
<keyword evidence="6" id="KW-1185">Reference proteome</keyword>
<dbReference type="Pfam" id="PF01476">
    <property type="entry name" value="LysM"/>
    <property type="match status" value="5"/>
</dbReference>
<dbReference type="Proteomes" id="UP001218218">
    <property type="component" value="Unassembled WGS sequence"/>
</dbReference>
<keyword evidence="3" id="KW-0732">Signal</keyword>
<name>A0AAD7A2K7_9AGAR</name>
<reference evidence="5" key="1">
    <citation type="submission" date="2023-03" db="EMBL/GenBank/DDBJ databases">
        <title>Massive genome expansion in bonnet fungi (Mycena s.s.) driven by repeated elements and novel gene families across ecological guilds.</title>
        <authorList>
            <consortium name="Lawrence Berkeley National Laboratory"/>
            <person name="Harder C.B."/>
            <person name="Miyauchi S."/>
            <person name="Viragh M."/>
            <person name="Kuo A."/>
            <person name="Thoen E."/>
            <person name="Andreopoulos B."/>
            <person name="Lu D."/>
            <person name="Skrede I."/>
            <person name="Drula E."/>
            <person name="Henrissat B."/>
            <person name="Morin E."/>
            <person name="Kohler A."/>
            <person name="Barry K."/>
            <person name="LaButti K."/>
            <person name="Morin E."/>
            <person name="Salamov A."/>
            <person name="Lipzen A."/>
            <person name="Mereny Z."/>
            <person name="Hegedus B."/>
            <person name="Baldrian P."/>
            <person name="Stursova M."/>
            <person name="Weitz H."/>
            <person name="Taylor A."/>
            <person name="Grigoriev I.V."/>
            <person name="Nagy L.G."/>
            <person name="Martin F."/>
            <person name="Kauserud H."/>
        </authorList>
    </citation>
    <scope>NUCLEOTIDE SEQUENCE</scope>
    <source>
        <strain evidence="5">CBHHK002</strain>
    </source>
</reference>
<feature type="domain" description="LysM" evidence="4">
    <location>
        <begin position="770"/>
        <end position="815"/>
    </location>
</feature>
<feature type="domain" description="LysM" evidence="4">
    <location>
        <begin position="645"/>
        <end position="691"/>
    </location>
</feature>
<dbReference type="CDD" id="cd00118">
    <property type="entry name" value="LysM"/>
    <property type="match status" value="6"/>
</dbReference>
<feature type="domain" description="LysM" evidence="4">
    <location>
        <begin position="717"/>
        <end position="763"/>
    </location>
</feature>
<dbReference type="InterPro" id="IPR052210">
    <property type="entry name" value="LysM1-like"/>
</dbReference>
<feature type="domain" description="LysM" evidence="4">
    <location>
        <begin position="894"/>
        <end position="940"/>
    </location>
</feature>
<evidence type="ECO:0000313" key="5">
    <source>
        <dbReference type="EMBL" id="KAJ7348317.1"/>
    </source>
</evidence>
<dbReference type="PANTHER" id="PTHR34997:SF1">
    <property type="entry name" value="PEPTIDOGLYCAN-BINDING LYSIN DOMAIN"/>
    <property type="match status" value="1"/>
</dbReference>
<organism evidence="5 6">
    <name type="scientific">Mycena albidolilacea</name>
    <dbReference type="NCBI Taxonomy" id="1033008"/>
    <lineage>
        <taxon>Eukaryota</taxon>
        <taxon>Fungi</taxon>
        <taxon>Dikarya</taxon>
        <taxon>Basidiomycota</taxon>
        <taxon>Agaricomycotina</taxon>
        <taxon>Agaricomycetes</taxon>
        <taxon>Agaricomycetidae</taxon>
        <taxon>Agaricales</taxon>
        <taxon>Marasmiineae</taxon>
        <taxon>Mycenaceae</taxon>
        <taxon>Mycena</taxon>
    </lineage>
</organism>
<evidence type="ECO:0000259" key="4">
    <source>
        <dbReference type="PROSITE" id="PS51782"/>
    </source>
</evidence>
<dbReference type="EMBL" id="JARIHO010000017">
    <property type="protein sequence ID" value="KAJ7348317.1"/>
    <property type="molecule type" value="Genomic_DNA"/>
</dbReference>
<feature type="domain" description="LysM" evidence="4">
    <location>
        <begin position="465"/>
        <end position="511"/>
    </location>
</feature>
<dbReference type="AlphaFoldDB" id="A0AAD7A2K7"/>
<keyword evidence="2" id="KW-0843">Virulence</keyword>
<feature type="domain" description="LysM" evidence="4">
    <location>
        <begin position="841"/>
        <end position="887"/>
    </location>
</feature>
<comment type="caution">
    <text evidence="5">The sequence shown here is derived from an EMBL/GenBank/DDBJ whole genome shotgun (WGS) entry which is preliminary data.</text>
</comment>
<dbReference type="InterPro" id="IPR018392">
    <property type="entry name" value="LysM"/>
</dbReference>
<gene>
    <name evidence="5" type="ORF">DFH08DRAFT_865744</name>
</gene>
<feature type="chain" id="PRO_5042116719" description="LysM domain-containing protein" evidence="3">
    <location>
        <begin position="20"/>
        <end position="940"/>
    </location>
</feature>
<evidence type="ECO:0000256" key="3">
    <source>
        <dbReference type="SAM" id="SignalP"/>
    </source>
</evidence>
<dbReference type="SUPFAM" id="SSF54106">
    <property type="entry name" value="LysM domain"/>
    <property type="match status" value="5"/>
</dbReference>
<accession>A0AAD7A2K7</accession>
<keyword evidence="1" id="KW-0147">Chitin-binding</keyword>
<evidence type="ECO:0000256" key="2">
    <source>
        <dbReference type="ARBA" id="ARBA00023026"/>
    </source>
</evidence>
<sequence length="940" mass="97201">MTPPLFSLFIVGLAVLCHAEDSFHAKIHGVKVAHAQAAQTQRVQDLAALVSASASNALSVSSAPLSSSPVSALSTSASASVVSASSAAAAAVSVTPFADADVSFQIYSTDELPDPSPPAACAAALTASVACNDTILLLGSNPFYDGPSLAAMCTSSCTTSLSTYRANVVSACGTYQIPGPNDVAYAPTLAVDTISGPYAVQCRTDPTTNEFCNEVLSTFGPTPAQGLLGYPTNELCTPCMLGTMNATLSNPLTFYPDFYAVLQSALKICGSAFSQYTVPQPPTGTSIFSPGPSTTPIGANDTVSTTCALTGRNVTSTGSSTCADIASKFSVGWYDILVNNPTIQATNCTDGIGSGTTLCLPQACTTYTPTANQTCEDIVSAANGLLASSGQTITVTQLVSFNPSLEIGCAHVGRTYGLSLCISPHGGFPDVDAVDNGAPPPVPTATAVVPPPGQTPPGTTLNCGGWYFVQPGDFCTKVALNNSVTLDDLVTLNPELNSDCTNLWANYWYCVAAYPPLTGGGPTTTIATGAVFTMMTVSLPSASAVTPYAYPTGYMQPPSNLASGSIATGCDFYYDVASEDNCTGVETTYEITHANFTLWNFDATNPCPNLTPGSAVCVLVTNATAALPPTPTNAAAGSAPSGCALWYTIVDGDGCAKLETTFGLTQSQLFALNPELAPSCTNLALKEAYCVRAIPGAEPPSGPPADLNPGSWNNCTTYYTVQSGDNCNVIDSKFNISFSDFERWNPEVATTCSNLNLASYCVGTTGGCESIYTVASGDSCGTIETKTSLSETQLRALNPWLDTSCSIQIGQNICIKNSKVALPPPGPPANLNPGSWNNCTTYYNVVSGDNCNLIEAKFKIGFSDILRWNPEISATCSNLNLASYCVLGSSACTKLYTVVSGDSCGAIETKAGITDAQLHAENSWINTACTNIQVGQNLCV</sequence>
<feature type="signal peptide" evidence="3">
    <location>
        <begin position="1"/>
        <end position="19"/>
    </location>
</feature>
<dbReference type="InterPro" id="IPR036779">
    <property type="entry name" value="LysM_dom_sf"/>
</dbReference>
<dbReference type="SMART" id="SM00257">
    <property type="entry name" value="LysM"/>
    <property type="match status" value="7"/>
</dbReference>
<dbReference type="PROSITE" id="PS51782">
    <property type="entry name" value="LYSM"/>
    <property type="match status" value="7"/>
</dbReference>